<evidence type="ECO:0000313" key="3">
    <source>
        <dbReference type="Proteomes" id="UP000095751"/>
    </source>
</evidence>
<keyword evidence="3" id="KW-1185">Reference proteome</keyword>
<dbReference type="Proteomes" id="UP000095751">
    <property type="component" value="Unassembled WGS sequence"/>
</dbReference>
<proteinExistence type="predicted"/>
<accession>A0A1E7EVF1</accession>
<reference evidence="2 3" key="1">
    <citation type="submission" date="2016-09" db="EMBL/GenBank/DDBJ databases">
        <title>Extensive genetic diversity and differential bi-allelic expression allows diatom success in the polar Southern Ocean.</title>
        <authorList>
            <consortium name="DOE Joint Genome Institute"/>
            <person name="Mock T."/>
            <person name="Otillar R.P."/>
            <person name="Strauss J."/>
            <person name="Dupont C."/>
            <person name="Frickenhaus S."/>
            <person name="Maumus F."/>
            <person name="Mcmullan M."/>
            <person name="Sanges R."/>
            <person name="Schmutz J."/>
            <person name="Toseland A."/>
            <person name="Valas R."/>
            <person name="Veluchamy A."/>
            <person name="Ward B.J."/>
            <person name="Allen A."/>
            <person name="Barry K."/>
            <person name="Falciatore A."/>
            <person name="Ferrante M."/>
            <person name="Fortunato A.E."/>
            <person name="Gloeckner G."/>
            <person name="Gruber A."/>
            <person name="Hipkin R."/>
            <person name="Janech M."/>
            <person name="Kroth P."/>
            <person name="Leese F."/>
            <person name="Lindquist E."/>
            <person name="Lyon B.R."/>
            <person name="Martin J."/>
            <person name="Mayer C."/>
            <person name="Parker M."/>
            <person name="Quesneville H."/>
            <person name="Raymond J."/>
            <person name="Uhlig C."/>
            <person name="Valentin K.U."/>
            <person name="Worden A.Z."/>
            <person name="Armbrust E.V."/>
            <person name="Bowler C."/>
            <person name="Green B."/>
            <person name="Moulton V."/>
            <person name="Van Oosterhout C."/>
            <person name="Grigoriev I."/>
        </authorList>
    </citation>
    <scope>NUCLEOTIDE SEQUENCE [LARGE SCALE GENOMIC DNA]</scope>
    <source>
        <strain evidence="2 3">CCMP1102</strain>
    </source>
</reference>
<dbReference type="EMBL" id="KV784374">
    <property type="protein sequence ID" value="OEU09775.1"/>
    <property type="molecule type" value="Genomic_DNA"/>
</dbReference>
<feature type="compositionally biased region" description="Basic and acidic residues" evidence="1">
    <location>
        <begin position="120"/>
        <end position="136"/>
    </location>
</feature>
<evidence type="ECO:0008006" key="4">
    <source>
        <dbReference type="Google" id="ProtNLM"/>
    </source>
</evidence>
<protein>
    <recommendedName>
        <fullName evidence="4">Sulfotransferase domain-containing protein</fullName>
    </recommendedName>
</protein>
<feature type="region of interest" description="Disordered" evidence="1">
    <location>
        <begin position="1"/>
        <end position="37"/>
    </location>
</feature>
<dbReference type="InterPro" id="IPR027417">
    <property type="entry name" value="P-loop_NTPase"/>
</dbReference>
<feature type="compositionally biased region" description="Low complexity" evidence="1">
    <location>
        <begin position="19"/>
        <end position="37"/>
    </location>
</feature>
<dbReference type="SUPFAM" id="SSF52540">
    <property type="entry name" value="P-loop containing nucleoside triphosphate hydrolases"/>
    <property type="match status" value="1"/>
</dbReference>
<evidence type="ECO:0000313" key="2">
    <source>
        <dbReference type="EMBL" id="OEU09775.1"/>
    </source>
</evidence>
<evidence type="ECO:0000256" key="1">
    <source>
        <dbReference type="SAM" id="MobiDB-lite"/>
    </source>
</evidence>
<feature type="region of interest" description="Disordered" evidence="1">
    <location>
        <begin position="87"/>
        <end position="136"/>
    </location>
</feature>
<feature type="region of interest" description="Disordered" evidence="1">
    <location>
        <begin position="174"/>
        <end position="204"/>
    </location>
</feature>
<organism evidence="2 3">
    <name type="scientific">Fragilariopsis cylindrus CCMP1102</name>
    <dbReference type="NCBI Taxonomy" id="635003"/>
    <lineage>
        <taxon>Eukaryota</taxon>
        <taxon>Sar</taxon>
        <taxon>Stramenopiles</taxon>
        <taxon>Ochrophyta</taxon>
        <taxon>Bacillariophyta</taxon>
        <taxon>Bacillariophyceae</taxon>
        <taxon>Bacillariophycidae</taxon>
        <taxon>Bacillariales</taxon>
        <taxon>Bacillariaceae</taxon>
        <taxon>Fragilariopsis</taxon>
    </lineage>
</organism>
<gene>
    <name evidence="2" type="ORF">FRACYDRAFT_248033</name>
</gene>
<dbReference type="KEGG" id="fcy:FRACYDRAFT_248033"/>
<name>A0A1E7EVF1_9STRA</name>
<dbReference type="AlphaFoldDB" id="A0A1E7EVF1"/>
<feature type="compositionally biased region" description="Low complexity" evidence="1">
    <location>
        <begin position="87"/>
        <end position="117"/>
    </location>
</feature>
<sequence>MGVPLRNSPPRRSGRNRSNRSSSNNKSTTSSANITKASGRKESLQLTLIGMAICAVIMFSKTSTINKKYKRLNDFYFYASDNTSITATATRSSSRSIGNDTTTTNTASTDGNNSNNNVQNEREQNEHTQNEHTQNEYEIKLNELELWRQIRNEKVSIYNEWFLNKKGDDKLCPDADSLHSSTTKSLTTSNNNNNNNTTEEGEGIGLLPPPPKNGPILDFVVAGFPKCSTTGVVSNLMHITPYSGGDVCTPPDSTVYYAYKNWVKAEKKKNPNQDITLKFLRGTKCPKILETGYISEYSKKLPKTRLLVGIRHPVLWFQSFYNMQMSNRGHIGGGSYKNTSMFDDLPPATKQRNSWGCANFGLFCVARSKFYLPLASLGKTPMSQKEIDFLLSNDYKNDKNILKTKQYIKNPILLYEQQQPSTDYFWNDVSKYLYINRTSLPHMNDVDYTSNSQNKSTINSSLTKSEIKKSQYRKFNICIKERDPLRKHLMPISYNIYYWLMEYFIPASKLNENNDIYISNLSKFIELIETYQYDPCNRLIRNDTDGSYYVPSELLESAATNISN</sequence>
<dbReference type="Gene3D" id="3.40.50.300">
    <property type="entry name" value="P-loop containing nucleotide triphosphate hydrolases"/>
    <property type="match status" value="1"/>
</dbReference>
<dbReference type="InParanoid" id="A0A1E7EVF1"/>
<feature type="compositionally biased region" description="Low complexity" evidence="1">
    <location>
        <begin position="180"/>
        <end position="198"/>
    </location>
</feature>
<feature type="compositionally biased region" description="Low complexity" evidence="1">
    <location>
        <begin position="1"/>
        <end position="11"/>
    </location>
</feature>